<dbReference type="SUPFAM" id="SSF52096">
    <property type="entry name" value="ClpP/crotonase"/>
    <property type="match status" value="1"/>
</dbReference>
<gene>
    <name evidence="2" type="ORF">DN068_13940</name>
</gene>
<organism evidence="2 3">
    <name type="scientific">Taibaiella soli</name>
    <dbReference type="NCBI Taxonomy" id="1649169"/>
    <lineage>
        <taxon>Bacteria</taxon>
        <taxon>Pseudomonadati</taxon>
        <taxon>Bacteroidota</taxon>
        <taxon>Chitinophagia</taxon>
        <taxon>Chitinophagales</taxon>
        <taxon>Chitinophagaceae</taxon>
        <taxon>Taibaiella</taxon>
    </lineage>
</organism>
<dbReference type="Pfam" id="PF00378">
    <property type="entry name" value="ECH_1"/>
    <property type="match status" value="1"/>
</dbReference>
<dbReference type="InterPro" id="IPR001753">
    <property type="entry name" value="Enoyl-CoA_hydra/iso"/>
</dbReference>
<evidence type="ECO:0000256" key="1">
    <source>
        <dbReference type="ARBA" id="ARBA00005254"/>
    </source>
</evidence>
<evidence type="ECO:0000313" key="3">
    <source>
        <dbReference type="Proteomes" id="UP000248745"/>
    </source>
</evidence>
<reference evidence="2 3" key="1">
    <citation type="submission" date="2018-06" db="EMBL/GenBank/DDBJ databases">
        <title>Mucibacter soli gen. nov., sp. nov., a new member of the family Chitinophagaceae producing mucin.</title>
        <authorList>
            <person name="Kim M.-K."/>
            <person name="Park S."/>
            <person name="Kim T.-S."/>
            <person name="Joung Y."/>
            <person name="Han J.-H."/>
            <person name="Kim S.B."/>
        </authorList>
    </citation>
    <scope>NUCLEOTIDE SEQUENCE [LARGE SCALE GENOMIC DNA]</scope>
    <source>
        <strain evidence="2 3">R1-15</strain>
    </source>
</reference>
<dbReference type="PANTHER" id="PTHR42964">
    <property type="entry name" value="ENOYL-COA HYDRATASE"/>
    <property type="match status" value="1"/>
</dbReference>
<dbReference type="GO" id="GO:0016853">
    <property type="term" value="F:isomerase activity"/>
    <property type="evidence" value="ECO:0007669"/>
    <property type="project" value="UniProtKB-KW"/>
</dbReference>
<dbReference type="CDD" id="cd06558">
    <property type="entry name" value="crotonase-like"/>
    <property type="match status" value="1"/>
</dbReference>
<comment type="similarity">
    <text evidence="1">Belongs to the enoyl-CoA hydratase/isomerase family.</text>
</comment>
<sequence>MQHAEGYVRSEIDHGIATIEFFHPSSNALPAIILEDLAKTINDIGIDDRVKVIILRSAGDKAFCAGASFDELVAISNDAEGKKFFSGFAHVINAMRKCHKLIIGRVHGKAVGGGVGLIAATDYAIATDSAAVKLSELAVGIGPFVVGPAVERKVGVSCFSQLAIDATEWRSAEWGKKHGLYAELHSNVEELDDAVKSLADRLAHSSPEAMWELKKIFWQGTDHWDTLLSDRAAISGRLVLSSFTKNAINAFKAKSVKS</sequence>
<dbReference type="Gene3D" id="3.90.226.10">
    <property type="entry name" value="2-enoyl-CoA Hydratase, Chain A, domain 1"/>
    <property type="match status" value="1"/>
</dbReference>
<accession>A0A2W2B955</accession>
<dbReference type="RefSeq" id="WP_110999542.1">
    <property type="nucleotide sequence ID" value="NZ_QKTW01000018.1"/>
</dbReference>
<evidence type="ECO:0000313" key="2">
    <source>
        <dbReference type="EMBL" id="PZF72447.1"/>
    </source>
</evidence>
<protein>
    <submittedName>
        <fullName evidence="2">Enoyl-CoA hydratase/isomerase family protein</fullName>
    </submittedName>
</protein>
<dbReference type="InterPro" id="IPR051683">
    <property type="entry name" value="Enoyl-CoA_Hydratase/Isomerase"/>
</dbReference>
<keyword evidence="3" id="KW-1185">Reference proteome</keyword>
<dbReference type="OrthoDB" id="638407at2"/>
<comment type="caution">
    <text evidence="2">The sequence shown here is derived from an EMBL/GenBank/DDBJ whole genome shotgun (WGS) entry which is preliminary data.</text>
</comment>
<keyword evidence="2" id="KW-0413">Isomerase</keyword>
<proteinExistence type="inferred from homology"/>
<name>A0A2W2B955_9BACT</name>
<dbReference type="InterPro" id="IPR029045">
    <property type="entry name" value="ClpP/crotonase-like_dom_sf"/>
</dbReference>
<dbReference type="PANTHER" id="PTHR42964:SF1">
    <property type="entry name" value="POLYKETIDE BIOSYNTHESIS ENOYL-COA HYDRATASE PKSH-RELATED"/>
    <property type="match status" value="1"/>
</dbReference>
<dbReference type="EMBL" id="QKTW01000018">
    <property type="protein sequence ID" value="PZF72447.1"/>
    <property type="molecule type" value="Genomic_DNA"/>
</dbReference>
<dbReference type="Proteomes" id="UP000248745">
    <property type="component" value="Unassembled WGS sequence"/>
</dbReference>
<dbReference type="AlphaFoldDB" id="A0A2W2B955"/>